<dbReference type="InterPro" id="IPR002252">
    <property type="entry name" value="Glyco_hydro_36"/>
</dbReference>
<evidence type="ECO:0000313" key="8">
    <source>
        <dbReference type="Proteomes" id="UP001519654"/>
    </source>
</evidence>
<evidence type="ECO:0000256" key="4">
    <source>
        <dbReference type="ARBA" id="ARBA00023295"/>
    </source>
</evidence>
<dbReference type="Gene3D" id="2.60.40.1180">
    <property type="entry name" value="Golgi alpha-mannosidase II"/>
    <property type="match status" value="1"/>
</dbReference>
<dbReference type="InterPro" id="IPR038417">
    <property type="entry name" value="Alpga-gal_N_sf"/>
</dbReference>
<dbReference type="Proteomes" id="UP001519654">
    <property type="component" value="Unassembled WGS sequence"/>
</dbReference>
<reference evidence="7 8" key="1">
    <citation type="submission" date="2021-06" db="EMBL/GenBank/DDBJ databases">
        <title>Actinoplanes lichenicola sp. nov., and Actinoplanes ovalisporus sp. nov., isolated from lichen in Thailand.</title>
        <authorList>
            <person name="Saeng-In P."/>
            <person name="Kanchanasin P."/>
            <person name="Yuki M."/>
            <person name="Kudo T."/>
            <person name="Ohkuma M."/>
            <person name="Phongsopitanun W."/>
            <person name="Tanasupawat S."/>
        </authorList>
    </citation>
    <scope>NUCLEOTIDE SEQUENCE [LARGE SCALE GENOMIC DNA]</scope>
    <source>
        <strain evidence="7 8">NBRC 110975</strain>
    </source>
</reference>
<dbReference type="CDD" id="cd14791">
    <property type="entry name" value="GH36"/>
    <property type="match status" value="1"/>
</dbReference>
<gene>
    <name evidence="7" type="ORF">KOI35_45265</name>
</gene>
<dbReference type="PRINTS" id="PR00743">
    <property type="entry name" value="GLHYDRLASE36"/>
</dbReference>
<dbReference type="PANTHER" id="PTHR43053">
    <property type="entry name" value="GLYCOSIDASE FAMILY 31"/>
    <property type="match status" value="1"/>
</dbReference>
<protein>
    <recommendedName>
        <fullName evidence="2">alpha-galactosidase</fullName>
        <ecNumber evidence="2">3.2.1.22</ecNumber>
    </recommendedName>
</protein>
<organism evidence="7 8">
    <name type="scientific">Paractinoplanes bogorensis</name>
    <dbReference type="NCBI Taxonomy" id="1610840"/>
    <lineage>
        <taxon>Bacteria</taxon>
        <taxon>Bacillati</taxon>
        <taxon>Actinomycetota</taxon>
        <taxon>Actinomycetes</taxon>
        <taxon>Micromonosporales</taxon>
        <taxon>Micromonosporaceae</taxon>
        <taxon>Paractinoplanes</taxon>
    </lineage>
</organism>
<dbReference type="InterPro" id="IPR031705">
    <property type="entry name" value="Glyco_hydro_36_C"/>
</dbReference>
<keyword evidence="4" id="KW-0326">Glycosidase</keyword>
<dbReference type="InterPro" id="IPR013785">
    <property type="entry name" value="Aldolase_TIM"/>
</dbReference>
<dbReference type="Pfam" id="PF02065">
    <property type="entry name" value="Melibiase"/>
    <property type="match status" value="1"/>
</dbReference>
<name>A0ABS5Z4X3_9ACTN</name>
<sequence length="707" mass="77548">MSAAGVTVLVDTAGPGLPVIAYWGPELPGLDQAGAAALLRTTEGVTGSNAIDLPPRVAVLPEHNAGWPGRPGLLGSAGGTGWSPKFQIKTVSAYGVSVRDFAAGGPGLVEIAADDESGRLSTTIEIELLPTGLLRARATVTNQHEDTYGLEDLVLSFPIPAEASELLDFAGRHNLERVPQRAPLNTGTHLRENRRGRTGADSAYVLHAGVPGFGFARGRVWAVHTAWSGNHTHYAERVWSGEQRLGGGELLLPGEIRLARGQSYTSPWLYGSHGDGLDEVARRFHRHLRARERPISSERPVSLNVWEAVYFDHRLPKLLDLAERAAQAGAERYVLDDGWFGSRRDDTSGLGDWVVSPDVWPDGLHPLIDRVKQLGLQFGLWFEPEMVNPDSDLAREHPEWIMSARSDWPVESRRQQVLNLGIPGAYQHVRDQIFAILSEYAVDYIKWDHNRDLIDAGTQPTGAPGVHEQTRAFYRLLDEIRAAHPDLEIESCSSGGGRIDLEVLTRSDRVWVSDNIDPHDRQQMLRWSGQLVPPEYLGSHVASGQSHTTGRRHDLEFRAGTAVFGHLGVEWDLTSATPEELTALAEWITIFKDERGLLLAGDLVRMDGYSDDLLVHGVVAPDRSRALIAMVALASPYPDPPARLRFRGLDPARSYRIRPLRRAGHAPPWWGSDLAGDVLTGAALEHVGVASPSLHPDQVVLYQADAM</sequence>
<dbReference type="PANTHER" id="PTHR43053:SF3">
    <property type="entry name" value="ALPHA-GALACTOSIDASE C-RELATED"/>
    <property type="match status" value="1"/>
</dbReference>
<dbReference type="Gene3D" id="2.70.98.60">
    <property type="entry name" value="alpha-galactosidase from lactobacil brevis"/>
    <property type="match status" value="1"/>
</dbReference>
<proteinExistence type="predicted"/>
<evidence type="ECO:0000259" key="5">
    <source>
        <dbReference type="Pfam" id="PF16874"/>
    </source>
</evidence>
<keyword evidence="8" id="KW-1185">Reference proteome</keyword>
<feature type="domain" description="Glycosyl hydrolase family 36 C-terminal" evidence="5">
    <location>
        <begin position="618"/>
        <end position="693"/>
    </location>
</feature>
<evidence type="ECO:0000259" key="6">
    <source>
        <dbReference type="Pfam" id="PF16875"/>
    </source>
</evidence>
<evidence type="ECO:0000256" key="3">
    <source>
        <dbReference type="ARBA" id="ARBA00022801"/>
    </source>
</evidence>
<comment type="caution">
    <text evidence="7">The sequence shown here is derived from an EMBL/GenBank/DDBJ whole genome shotgun (WGS) entry which is preliminary data.</text>
</comment>
<dbReference type="InterPro" id="IPR031704">
    <property type="entry name" value="Glyco_hydro_36_N"/>
</dbReference>
<dbReference type="Gene3D" id="3.20.20.70">
    <property type="entry name" value="Aldolase class I"/>
    <property type="match status" value="1"/>
</dbReference>
<dbReference type="InterPro" id="IPR050985">
    <property type="entry name" value="Alpha-glycosidase_related"/>
</dbReference>
<dbReference type="InterPro" id="IPR017853">
    <property type="entry name" value="GH"/>
</dbReference>
<dbReference type="Pfam" id="PF16875">
    <property type="entry name" value="Glyco_hydro_36N"/>
    <property type="match status" value="1"/>
</dbReference>
<comment type="catalytic activity">
    <reaction evidence="1">
        <text>Hydrolysis of terminal, non-reducing alpha-D-galactose residues in alpha-D-galactosides, including galactose oligosaccharides, galactomannans and galactolipids.</text>
        <dbReference type="EC" id="3.2.1.22"/>
    </reaction>
</comment>
<keyword evidence="3" id="KW-0378">Hydrolase</keyword>
<dbReference type="Pfam" id="PF16874">
    <property type="entry name" value="Glyco_hydro_36C"/>
    <property type="match status" value="1"/>
</dbReference>
<dbReference type="SUPFAM" id="SSF51445">
    <property type="entry name" value="(Trans)glycosidases"/>
    <property type="match status" value="1"/>
</dbReference>
<dbReference type="InterPro" id="IPR013780">
    <property type="entry name" value="Glyco_hydro_b"/>
</dbReference>
<dbReference type="EMBL" id="JAHKKG010000023">
    <property type="protein sequence ID" value="MBU2670734.1"/>
    <property type="molecule type" value="Genomic_DNA"/>
</dbReference>
<evidence type="ECO:0000313" key="7">
    <source>
        <dbReference type="EMBL" id="MBU2670734.1"/>
    </source>
</evidence>
<evidence type="ECO:0000256" key="2">
    <source>
        <dbReference type="ARBA" id="ARBA00012755"/>
    </source>
</evidence>
<evidence type="ECO:0000256" key="1">
    <source>
        <dbReference type="ARBA" id="ARBA00001255"/>
    </source>
</evidence>
<dbReference type="EC" id="3.2.1.22" evidence="2"/>
<feature type="domain" description="Glycosyl hydrolase family 36 N-terminal" evidence="6">
    <location>
        <begin position="16"/>
        <end position="259"/>
    </location>
</feature>
<accession>A0ABS5Z4X3</accession>